<organism evidence="1 2">
    <name type="scientific">Chryseosolibacter histidini</name>
    <dbReference type="NCBI Taxonomy" id="2782349"/>
    <lineage>
        <taxon>Bacteria</taxon>
        <taxon>Pseudomonadati</taxon>
        <taxon>Bacteroidota</taxon>
        <taxon>Cytophagia</taxon>
        <taxon>Cytophagales</taxon>
        <taxon>Chryseotaleaceae</taxon>
        <taxon>Chryseosolibacter</taxon>
    </lineage>
</organism>
<comment type="caution">
    <text evidence="1">The sequence shown here is derived from an EMBL/GenBank/DDBJ whole genome shotgun (WGS) entry which is preliminary data.</text>
</comment>
<keyword evidence="2" id="KW-1185">Reference proteome</keyword>
<gene>
    <name evidence="1" type="ORF">KK083_13180</name>
</gene>
<dbReference type="InterPro" id="IPR025396">
    <property type="entry name" value="DUF4302"/>
</dbReference>
<dbReference type="Proteomes" id="UP001319200">
    <property type="component" value="Unassembled WGS sequence"/>
</dbReference>
<sequence length="457" mass="51058">MKKVIYNILLFAVIMMISCDDDDDINVFDKTADERAAEAIAALKADLIAPPHGWKVSYKPVDGAGSYFVIMKFEANNKVTIETDLGANSGEFQTQTISYRIDSSLGLELIFETYSFFSFLFEQEQATFGAEYEFNYVNKTPDNALVFKSKTDIANPTIIVFQQAAQNEKSFLAKNMSLNLDKFGEPLNFFGSFSSVRIAYTDKDLAIYFSIDAFKRVAEFNYISLKSSTATGQALTLTTPYTLRRDSIVFDTPLRTTFNGNNIVLKSLYLNTLTETMASYCPPATQAAPVFSGVTSSNDKVSMETTLFNNNGASFKTSAEIYIADVQNIINENGQRAASQIVQDLKGALVMVIYNDYAISTTENLSAVGFLFQNDDETTSIAVKRYTATYAGNAVELVFDPDVFFVRNPDTDADVNNMQKYLDLLMQGGKAYIYKLDDQFYELYNPCSGWSFAFQRI</sequence>
<dbReference type="AlphaFoldDB" id="A0AAP2GJB6"/>
<dbReference type="RefSeq" id="WP_254163709.1">
    <property type="nucleotide sequence ID" value="NZ_JAHESF010000011.1"/>
</dbReference>
<evidence type="ECO:0000313" key="2">
    <source>
        <dbReference type="Proteomes" id="UP001319200"/>
    </source>
</evidence>
<evidence type="ECO:0000313" key="1">
    <source>
        <dbReference type="EMBL" id="MBT1697839.1"/>
    </source>
</evidence>
<reference evidence="1 2" key="1">
    <citation type="submission" date="2021-05" db="EMBL/GenBank/DDBJ databases">
        <title>A Polyphasic approach of four new species of the genus Ohtaekwangia: Ohtaekwangia histidinii sp. nov., Ohtaekwangia cretensis sp. nov., Ohtaekwangia indiensis sp. nov., Ohtaekwangia reichenbachii sp. nov. from diverse environment.</title>
        <authorList>
            <person name="Octaviana S."/>
        </authorList>
    </citation>
    <scope>NUCLEOTIDE SEQUENCE [LARGE SCALE GENOMIC DNA]</scope>
    <source>
        <strain evidence="1 2">PWU4</strain>
    </source>
</reference>
<protein>
    <submittedName>
        <fullName evidence="1">DUF4302 domain-containing protein</fullName>
    </submittedName>
</protein>
<dbReference type="Pfam" id="PF14135">
    <property type="entry name" value="DUF4302"/>
    <property type="match status" value="1"/>
</dbReference>
<accession>A0AAP2GJB6</accession>
<proteinExistence type="predicted"/>
<name>A0AAP2GJB6_9BACT</name>
<dbReference type="PROSITE" id="PS51257">
    <property type="entry name" value="PROKAR_LIPOPROTEIN"/>
    <property type="match status" value="1"/>
</dbReference>
<dbReference type="EMBL" id="JAHESF010000011">
    <property type="protein sequence ID" value="MBT1697839.1"/>
    <property type="molecule type" value="Genomic_DNA"/>
</dbReference>